<sequence length="69" mass="7847">MSYGCISIYTTFHVNKNNKLKDNQTLSPTGESWGEENKIKHLNSPHPSLLPLEKELETCVDTYAYGCWA</sequence>
<gene>
    <name evidence="1" type="ORF">CRENPOLYSF2_2470004</name>
</gene>
<evidence type="ECO:0000313" key="2">
    <source>
        <dbReference type="Proteomes" id="UP000195442"/>
    </source>
</evidence>
<proteinExistence type="predicted"/>
<dbReference type="Proteomes" id="UP000195442">
    <property type="component" value="Unassembled WGS sequence"/>
</dbReference>
<protein>
    <submittedName>
        <fullName evidence="1">Uncharacterized protein</fullName>
    </submittedName>
</protein>
<name>A0A1R4H6U0_9GAMM</name>
<keyword evidence="2" id="KW-1185">Reference proteome</keyword>
<dbReference type="AlphaFoldDB" id="A0A1R4H6U0"/>
<reference evidence="2" key="1">
    <citation type="submission" date="2017-02" db="EMBL/GenBank/DDBJ databases">
        <authorList>
            <person name="Daims H."/>
        </authorList>
    </citation>
    <scope>NUCLEOTIDE SEQUENCE [LARGE SCALE GENOMIC DNA]</scope>
</reference>
<evidence type="ECO:0000313" key="1">
    <source>
        <dbReference type="EMBL" id="SJM91973.1"/>
    </source>
</evidence>
<accession>A0A1R4H6U0</accession>
<dbReference type="EMBL" id="FUKJ01000165">
    <property type="protein sequence ID" value="SJM91973.1"/>
    <property type="molecule type" value="Genomic_DNA"/>
</dbReference>
<organism evidence="1 2">
    <name type="scientific">Crenothrix polyspora</name>
    <dbReference type="NCBI Taxonomy" id="360316"/>
    <lineage>
        <taxon>Bacteria</taxon>
        <taxon>Pseudomonadati</taxon>
        <taxon>Pseudomonadota</taxon>
        <taxon>Gammaproteobacteria</taxon>
        <taxon>Methylococcales</taxon>
        <taxon>Crenotrichaceae</taxon>
        <taxon>Crenothrix</taxon>
    </lineage>
</organism>